<reference evidence="3" key="1">
    <citation type="submission" date="2010-08" db="EMBL/GenBank/DDBJ databases">
        <authorList>
            <person name="Muzny D."/>
            <person name="Qin X."/>
            <person name="Buhay C."/>
            <person name="Dugan-Rocha S."/>
            <person name="Ding Y."/>
            <person name="Chen G."/>
            <person name="Hawes A."/>
            <person name="Holder M."/>
            <person name="Jhangiani S."/>
            <person name="Johnson A."/>
            <person name="Khan Z."/>
            <person name="Li Z."/>
            <person name="Liu W."/>
            <person name="Liu X."/>
            <person name="Perez L."/>
            <person name="Shen H."/>
            <person name="Wang Q."/>
            <person name="Watt J."/>
            <person name="Xi L."/>
            <person name="Xin Y."/>
            <person name="Zhou J."/>
            <person name="Deng J."/>
            <person name="Jiang H."/>
            <person name="Liu Y."/>
            <person name="Qu J."/>
            <person name="Song X.-Z."/>
            <person name="Zhang L."/>
            <person name="Villasana D."/>
            <person name="Johnson A."/>
            <person name="Liu J."/>
            <person name="Liyanage D."/>
            <person name="Lorensuhewa L."/>
            <person name="Robinson T."/>
            <person name="Song A."/>
            <person name="Song B.-B."/>
            <person name="Dinh H."/>
            <person name="Thornton R."/>
            <person name="Coyle M."/>
            <person name="Francisco L."/>
            <person name="Jackson L."/>
            <person name="Javaid M."/>
            <person name="Korchina V."/>
            <person name="Kovar C."/>
            <person name="Mata R."/>
            <person name="Mathew T."/>
            <person name="Ngo R."/>
            <person name="Nguyen L."/>
            <person name="Nguyen N."/>
            <person name="Okwuonu G."/>
            <person name="Ongeri F."/>
            <person name="Pham C."/>
            <person name="Simmons D."/>
            <person name="Wilczek-Boney K."/>
            <person name="Hale W."/>
            <person name="Jakkamsetti A."/>
            <person name="Pham P."/>
            <person name="Ruth R."/>
            <person name="San Lucas F."/>
            <person name="Warren J."/>
            <person name="Zhang J."/>
            <person name="Zhao Z."/>
            <person name="Zhou C."/>
            <person name="Zhu D."/>
            <person name="Lee S."/>
            <person name="Bess C."/>
            <person name="Blankenburg K."/>
            <person name="Forbes L."/>
            <person name="Fu Q."/>
            <person name="Gubbala S."/>
            <person name="Hirani K."/>
            <person name="Jayaseelan J.C."/>
            <person name="Lara F."/>
            <person name="Munidasa M."/>
            <person name="Palculict T."/>
            <person name="Patil S."/>
            <person name="Pu L.-L."/>
            <person name="Saada N."/>
            <person name="Tang L."/>
            <person name="Weissenberger G."/>
            <person name="Zhu Y."/>
            <person name="Hemphill L."/>
            <person name="Shang Y."/>
            <person name="Youmans B."/>
            <person name="Ayvaz T."/>
            <person name="Ross M."/>
            <person name="Santibanez J."/>
            <person name="Aqrawi P."/>
            <person name="Gross S."/>
            <person name="Joshi V."/>
            <person name="Fowler G."/>
            <person name="Nazareth L."/>
            <person name="Reid J."/>
            <person name="Worley K."/>
            <person name="Petrosino J."/>
            <person name="Highlander S."/>
            <person name="Gibbs R."/>
        </authorList>
    </citation>
    <scope>NUCLEOTIDE SEQUENCE [LARGE SCALE GENOMIC DNA]</scope>
    <source>
        <strain evidence="3">DSM 15272</strain>
    </source>
</reference>
<gene>
    <name evidence="1" type="primary">rbpA</name>
    <name evidence="3" type="ORF">HMPREF0063_10735</name>
</gene>
<feature type="region of interest" description="Disordered" evidence="2">
    <location>
        <begin position="43"/>
        <end position="76"/>
    </location>
</feature>
<dbReference type="OrthoDB" id="3254820at2"/>
<evidence type="ECO:0000256" key="1">
    <source>
        <dbReference type="HAMAP-Rule" id="MF_01483"/>
    </source>
</evidence>
<comment type="subunit">
    <text evidence="1">Forms a complex with the RNAP catalytic core and with free principal sigma factors.</text>
</comment>
<dbReference type="eggNOG" id="ENOG5032SI2">
    <property type="taxonomic scope" value="Bacteria"/>
</dbReference>
<dbReference type="Pfam" id="PF13397">
    <property type="entry name" value="RbpA"/>
    <property type="match status" value="1"/>
</dbReference>
<accession>E2S9U5</accession>
<keyword evidence="4" id="KW-1185">Reference proteome</keyword>
<name>E2S9U5_9ACTN</name>
<dbReference type="GO" id="GO:0045893">
    <property type="term" value="P:positive regulation of DNA-templated transcription"/>
    <property type="evidence" value="ECO:0007669"/>
    <property type="project" value="UniProtKB-UniRule"/>
</dbReference>
<dbReference type="InterPro" id="IPR038638">
    <property type="entry name" value="RbpA_sf"/>
</dbReference>
<comment type="caution">
    <text evidence="3">The sequence shown here is derived from an EMBL/GenBank/DDBJ whole genome shotgun (WGS) entry which is preliminary data.</text>
</comment>
<protein>
    <recommendedName>
        <fullName evidence="1">RNA polymerase-binding protein RbpA</fullName>
    </recommendedName>
</protein>
<dbReference type="AlphaFoldDB" id="E2S9U5"/>
<evidence type="ECO:0000313" key="3">
    <source>
        <dbReference type="EMBL" id="EFQ84019.1"/>
    </source>
</evidence>
<evidence type="ECO:0000313" key="4">
    <source>
        <dbReference type="Proteomes" id="UP000003111"/>
    </source>
</evidence>
<comment type="caution">
    <text evidence="1">Lacks conserved residue(s) required for the propagation of feature annotation.</text>
</comment>
<dbReference type="InterPro" id="IPR025182">
    <property type="entry name" value="RNApol-bd_RbpA"/>
</dbReference>
<evidence type="ECO:0000256" key="2">
    <source>
        <dbReference type="SAM" id="MobiDB-lite"/>
    </source>
</evidence>
<proteinExistence type="inferred from homology"/>
<dbReference type="STRING" id="585531.HMPREF0063_10735"/>
<dbReference type="HOGENOM" id="CLU_134276_0_0_11"/>
<sequence length="125" mass="14274">MAERSLRGARLGAQSFEDERGVEMAPRQDVEYALPDGRTFTVTMADEAEVPAEWEDPRTGIVGRRTDGSVPEVKETKHVRTHWDMLLERRSVDELEDILTERLELLRSGEIGPPHLHRRGKRKSA</sequence>
<organism evidence="3 4">
    <name type="scientific">Aeromicrobium marinum DSM 15272</name>
    <dbReference type="NCBI Taxonomy" id="585531"/>
    <lineage>
        <taxon>Bacteria</taxon>
        <taxon>Bacillati</taxon>
        <taxon>Actinomycetota</taxon>
        <taxon>Actinomycetes</taxon>
        <taxon>Propionibacteriales</taxon>
        <taxon>Nocardioidaceae</taxon>
        <taxon>Aeromicrobium</taxon>
    </lineage>
</organism>
<feature type="compositionally biased region" description="Basic and acidic residues" evidence="2">
    <location>
        <begin position="64"/>
        <end position="76"/>
    </location>
</feature>
<dbReference type="Gene3D" id="2.20.28.270">
    <property type="entry name" value="RNA polymerase-binding protein A"/>
    <property type="match status" value="1"/>
</dbReference>
<keyword evidence="1" id="KW-0804">Transcription</keyword>
<dbReference type="Proteomes" id="UP000003111">
    <property type="component" value="Unassembled WGS sequence"/>
</dbReference>
<keyword evidence="1" id="KW-0805">Transcription regulation</keyword>
<comment type="similarity">
    <text evidence="1">Belongs to the RNA polymerase-binding protein RbpA family.</text>
</comment>
<dbReference type="HAMAP" id="MF_01483">
    <property type="entry name" value="RbpA"/>
    <property type="match status" value="1"/>
</dbReference>
<dbReference type="GO" id="GO:0001000">
    <property type="term" value="F:bacterial-type RNA polymerase core enzyme binding"/>
    <property type="evidence" value="ECO:0007669"/>
    <property type="project" value="UniProtKB-UniRule"/>
</dbReference>
<dbReference type="RefSeq" id="WP_007077757.1">
    <property type="nucleotide sequence ID" value="NZ_CM001024.1"/>
</dbReference>
<dbReference type="EMBL" id="ACLF03000003">
    <property type="protein sequence ID" value="EFQ84019.1"/>
    <property type="molecule type" value="Genomic_DNA"/>
</dbReference>
<comment type="function">
    <text evidence="1">Binds to RNA polymerase (RNAP), stimulating transcription from principal, but not alternative sigma factor promoters.</text>
</comment>